<dbReference type="PANTHER" id="PTHR33371">
    <property type="entry name" value="INTERMEMBRANE PHOSPHOLIPID TRANSPORT SYSTEM BINDING PROTEIN MLAD-RELATED"/>
    <property type="match status" value="1"/>
</dbReference>
<dbReference type="PANTHER" id="PTHR33371:SF4">
    <property type="entry name" value="INTERMEMBRANE PHOSPHOLIPID TRANSPORT SYSTEM BINDING PROTEIN MLAD"/>
    <property type="match status" value="1"/>
</dbReference>
<dbReference type="Proteomes" id="UP000679284">
    <property type="component" value="Chromosome"/>
</dbReference>
<organism evidence="2 3">
    <name type="scientific">Falsirhodobacter algicola</name>
    <dbReference type="NCBI Taxonomy" id="2692330"/>
    <lineage>
        <taxon>Bacteria</taxon>
        <taxon>Pseudomonadati</taxon>
        <taxon>Pseudomonadota</taxon>
        <taxon>Alphaproteobacteria</taxon>
        <taxon>Rhodobacterales</taxon>
        <taxon>Paracoccaceae</taxon>
        <taxon>Falsirhodobacter</taxon>
    </lineage>
</organism>
<proteinExistence type="predicted"/>
<dbReference type="RefSeq" id="WP_211784796.1">
    <property type="nucleotide sequence ID" value="NZ_CP047289.1"/>
</dbReference>
<sequence length="159" mass="15827">MSQNTTEVITGGVVLAAAVAFLFYAGQVAGLGGGGDSYTLRGSFRTADGIGVGTDVRLAGVKIGTVTSLTLNPTTYFADATISVPDAVQVPADSSLLISSEGLLGGNFVEIQPGGALENLGPGEEIEDTQGSVSLISLLLAFVSGRGDSDDASSDTAAP</sequence>
<dbReference type="AlphaFoldDB" id="A0A8J8SKN7"/>
<dbReference type="EMBL" id="CP047289">
    <property type="protein sequence ID" value="QUS35548.1"/>
    <property type="molecule type" value="Genomic_DNA"/>
</dbReference>
<gene>
    <name evidence="2" type="primary">mlaD</name>
    <name evidence="2" type="ORF">GR316_04225</name>
</gene>
<dbReference type="InterPro" id="IPR052336">
    <property type="entry name" value="MlaD_Phospholipid_Transporter"/>
</dbReference>
<dbReference type="InterPro" id="IPR003399">
    <property type="entry name" value="Mce/MlaD"/>
</dbReference>
<dbReference type="NCBIfam" id="TIGR04430">
    <property type="entry name" value="OM_asym_MlaD"/>
    <property type="match status" value="1"/>
</dbReference>
<accession>A0A8J8SKN7</accession>
<keyword evidence="3" id="KW-1185">Reference proteome</keyword>
<dbReference type="Pfam" id="PF02470">
    <property type="entry name" value="MlaD"/>
    <property type="match status" value="1"/>
</dbReference>
<reference evidence="2" key="1">
    <citation type="submission" date="2020-01" db="EMBL/GenBank/DDBJ databases">
        <authorList>
            <person name="Yang Y."/>
            <person name="Kwon Y.M."/>
        </authorList>
    </citation>
    <scope>NUCLEOTIDE SEQUENCE</scope>
    <source>
        <strain evidence="2">PG104</strain>
    </source>
</reference>
<evidence type="ECO:0000259" key="1">
    <source>
        <dbReference type="Pfam" id="PF02470"/>
    </source>
</evidence>
<name>A0A8J8SKN7_9RHOB</name>
<dbReference type="GO" id="GO:0015914">
    <property type="term" value="P:phospholipid transport"/>
    <property type="evidence" value="ECO:0007669"/>
    <property type="project" value="InterPro"/>
</dbReference>
<feature type="domain" description="Mce/MlaD" evidence="1">
    <location>
        <begin position="37"/>
        <end position="114"/>
    </location>
</feature>
<dbReference type="InterPro" id="IPR030970">
    <property type="entry name" value="ABC_MlaD"/>
</dbReference>
<dbReference type="KEGG" id="fap:GR316_04225"/>
<evidence type="ECO:0000313" key="2">
    <source>
        <dbReference type="EMBL" id="QUS35548.1"/>
    </source>
</evidence>
<protein>
    <submittedName>
        <fullName evidence="2">Outer membrane lipid asymmetry maintenance protein MlaD</fullName>
    </submittedName>
</protein>
<evidence type="ECO:0000313" key="3">
    <source>
        <dbReference type="Proteomes" id="UP000679284"/>
    </source>
</evidence>